<evidence type="ECO:0000256" key="2">
    <source>
        <dbReference type="ARBA" id="ARBA00022448"/>
    </source>
</evidence>
<feature type="binding site" evidence="11">
    <location>
        <position position="313"/>
    </location>
    <ligand>
        <name>K(+)</name>
        <dbReference type="ChEBI" id="CHEBI:29103"/>
    </ligand>
</feature>
<proteinExistence type="inferred from homology"/>
<keyword evidence="7 12" id="KW-1133">Transmembrane helix</keyword>
<feature type="binding site" evidence="11">
    <location>
        <position position="217"/>
    </location>
    <ligand>
        <name>K(+)</name>
        <dbReference type="ChEBI" id="CHEBI:29103"/>
    </ligand>
</feature>
<dbReference type="EMBL" id="CP000236">
    <property type="protein sequence ID" value="ABD44741.1"/>
    <property type="molecule type" value="Genomic_DNA"/>
</dbReference>
<dbReference type="GO" id="GO:0015379">
    <property type="term" value="F:potassium:chloride symporter activity"/>
    <property type="evidence" value="ECO:0007669"/>
    <property type="project" value="InterPro"/>
</dbReference>
<keyword evidence="10" id="KW-0997">Cell inner membrane</keyword>
<keyword evidence="4 10" id="KW-0633">Potassium transport</keyword>
<feature type="transmembrane region" description="Helical" evidence="12">
    <location>
        <begin position="265"/>
        <end position="286"/>
    </location>
</feature>
<dbReference type="PANTHER" id="PTHR32024:SF3">
    <property type="entry name" value="TRK SYSTEM POTASSIUM UPTAKE PROTEIN"/>
    <property type="match status" value="1"/>
</dbReference>
<evidence type="ECO:0000256" key="3">
    <source>
        <dbReference type="ARBA" id="ARBA00022475"/>
    </source>
</evidence>
<dbReference type="InterPro" id="IPR004772">
    <property type="entry name" value="TrkH"/>
</dbReference>
<feature type="transmembrane region" description="Helical" evidence="12">
    <location>
        <begin position="232"/>
        <end position="253"/>
    </location>
</feature>
<evidence type="ECO:0000313" key="13">
    <source>
        <dbReference type="EMBL" id="ABD44741.1"/>
    </source>
</evidence>
<evidence type="ECO:0000256" key="4">
    <source>
        <dbReference type="ARBA" id="ARBA00022538"/>
    </source>
</evidence>
<organism evidence="13 14">
    <name type="scientific">Ehrlichia chaffeensis (strain ATCC CRL-10679 / Arkansas)</name>
    <dbReference type="NCBI Taxonomy" id="205920"/>
    <lineage>
        <taxon>Bacteria</taxon>
        <taxon>Pseudomonadati</taxon>
        <taxon>Pseudomonadota</taxon>
        <taxon>Alphaproteobacteria</taxon>
        <taxon>Rickettsiales</taxon>
        <taxon>Anaplasmataceae</taxon>
        <taxon>Ehrlichia</taxon>
    </lineage>
</organism>
<gene>
    <name evidence="13" type="ordered locus">ECH_1093</name>
</gene>
<feature type="binding site" evidence="11">
    <location>
        <position position="428"/>
    </location>
    <ligand>
        <name>K(+)</name>
        <dbReference type="ChEBI" id="CHEBI:29103"/>
    </ligand>
</feature>
<dbReference type="KEGG" id="ech:ECH_1093"/>
<feature type="transmembrane region" description="Helical" evidence="12">
    <location>
        <begin position="35"/>
        <end position="56"/>
    </location>
</feature>
<dbReference type="AlphaFoldDB" id="Q2GFA5"/>
<dbReference type="HOGENOM" id="CLU_030708_0_1_5"/>
<evidence type="ECO:0000256" key="1">
    <source>
        <dbReference type="ARBA" id="ARBA00004651"/>
    </source>
</evidence>
<dbReference type="GO" id="GO:0005886">
    <property type="term" value="C:plasma membrane"/>
    <property type="evidence" value="ECO:0007669"/>
    <property type="project" value="UniProtKB-SubCell"/>
</dbReference>
<evidence type="ECO:0000256" key="10">
    <source>
        <dbReference type="PIRNR" id="PIRNR006247"/>
    </source>
</evidence>
<name>Q2GFA5_EHRCR</name>
<protein>
    <recommendedName>
        <fullName evidence="10">Trk system potassium uptake protein</fullName>
    </recommendedName>
</protein>
<evidence type="ECO:0000256" key="11">
    <source>
        <dbReference type="PIRSR" id="PIRSR006247-1"/>
    </source>
</evidence>
<dbReference type="Proteomes" id="UP000008320">
    <property type="component" value="Chromosome"/>
</dbReference>
<dbReference type="Pfam" id="PF02386">
    <property type="entry name" value="TrkH"/>
    <property type="match status" value="2"/>
</dbReference>
<feature type="transmembrane region" description="Helical" evidence="12">
    <location>
        <begin position="68"/>
        <end position="89"/>
    </location>
</feature>
<feature type="transmembrane region" description="Helical" evidence="12">
    <location>
        <begin position="452"/>
        <end position="476"/>
    </location>
</feature>
<feature type="transmembrane region" description="Helical" evidence="12">
    <location>
        <begin position="130"/>
        <end position="153"/>
    </location>
</feature>
<sequence>MYKSLRSIIFIIGVFCLIFSLLMFIPVAVDYCTGYIWQNFFCACLFTLFFSLICISIGRLSNLKKTEVFIVTTVVWIVLSVIAAVPFVFEDKIAYIDAFFESVSGLTTTGATILTNLQNQSPGILIWRSLLNAIGGLGIIVSGIFLLPCLKVVSLHELYRSESSDQSRKFKYGIVRSSMYIFAIYCLLIILCSMLYWIAGMSWFDAICHAMSTVSTGGFSNYDDSLQHFNNVYIEVIAIIFMLLSSCPLILYVKVITKQCFYDEQVIFFGIILFLFIIISAINCYFDEITAGYSLPNVLRYSAFSVVSLSTSTGFINYDYSNWHFFSVFGVFIMLIGGCSGSTNSGIKVYRIMLLLKAFNAYISDLLHHSRTSTIRYNRRYVSKNFIGDIGLFFFLYVFVLFIGCILISSSGVNFITAFSTVAAAFSNTGPGMGDIVGPSANYYHMLPLVKVFLSCLMLMGRLEIIPFFACAYLIVNGLFDSKSKC</sequence>
<dbReference type="InterPro" id="IPR003445">
    <property type="entry name" value="Cat_transpt"/>
</dbReference>
<accession>Q2GFA5</accession>
<feature type="transmembrane region" description="Helical" evidence="12">
    <location>
        <begin position="324"/>
        <end position="347"/>
    </location>
</feature>
<keyword evidence="9 10" id="KW-0472">Membrane</keyword>
<dbReference type="PIRSF" id="PIRSF006247">
    <property type="entry name" value="TrkH"/>
    <property type="match status" value="1"/>
</dbReference>
<dbReference type="eggNOG" id="COG0168">
    <property type="taxonomic scope" value="Bacteria"/>
</dbReference>
<keyword evidence="11" id="KW-0479">Metal-binding</keyword>
<dbReference type="PANTHER" id="PTHR32024">
    <property type="entry name" value="TRK SYSTEM POTASSIUM UPTAKE PROTEIN TRKG-RELATED"/>
    <property type="match status" value="1"/>
</dbReference>
<feature type="binding site" evidence="11">
    <location>
        <position position="108"/>
    </location>
    <ligand>
        <name>K(+)</name>
        <dbReference type="ChEBI" id="CHEBI:29103"/>
    </ligand>
</feature>
<evidence type="ECO:0000256" key="6">
    <source>
        <dbReference type="ARBA" id="ARBA00022958"/>
    </source>
</evidence>
<evidence type="ECO:0000256" key="8">
    <source>
        <dbReference type="ARBA" id="ARBA00023065"/>
    </source>
</evidence>
<feature type="transmembrane region" description="Helical" evidence="12">
    <location>
        <begin position="7"/>
        <end position="29"/>
    </location>
</feature>
<reference evidence="13 14" key="1">
    <citation type="journal article" date="2006" name="PLoS Genet.">
        <title>Comparative genomics of emerging human ehrlichiosis agents.</title>
        <authorList>
            <person name="Dunning Hotopp J.C."/>
            <person name="Lin M."/>
            <person name="Madupu R."/>
            <person name="Crabtree J."/>
            <person name="Angiuoli S.V."/>
            <person name="Eisen J.A."/>
            <person name="Seshadri R."/>
            <person name="Ren Q."/>
            <person name="Wu M."/>
            <person name="Utterback T.R."/>
            <person name="Smith S."/>
            <person name="Lewis M."/>
            <person name="Khouri H."/>
            <person name="Zhang C."/>
            <person name="Niu H."/>
            <person name="Lin Q."/>
            <person name="Ohashi N."/>
            <person name="Zhi N."/>
            <person name="Nelson W."/>
            <person name="Brinkac L.M."/>
            <person name="Dodson R.J."/>
            <person name="Rosovitz M.J."/>
            <person name="Sundaram J."/>
            <person name="Daugherty S.C."/>
            <person name="Davidsen T."/>
            <person name="Durkin A.S."/>
            <person name="Gwinn M."/>
            <person name="Haft D.H."/>
            <person name="Selengut J.D."/>
            <person name="Sullivan S.A."/>
            <person name="Zafar N."/>
            <person name="Zhou L."/>
            <person name="Benahmed F."/>
            <person name="Forberger H."/>
            <person name="Halpin R."/>
            <person name="Mulligan S."/>
            <person name="Robinson J."/>
            <person name="White O."/>
            <person name="Rikihisa Y."/>
            <person name="Tettelin H."/>
        </authorList>
    </citation>
    <scope>NUCLEOTIDE SEQUENCE [LARGE SCALE GENOMIC DNA]</scope>
    <source>
        <strain evidence="14">ATCC CRL-10679 / Arkansas</strain>
    </source>
</reference>
<feature type="transmembrane region" description="Helical" evidence="12">
    <location>
        <begin position="386"/>
        <end position="409"/>
    </location>
</feature>
<keyword evidence="14" id="KW-1185">Reference proteome</keyword>
<keyword evidence="3 10" id="KW-1003">Cell membrane</keyword>
<feature type="binding site" evidence="11">
    <location>
        <position position="109"/>
    </location>
    <ligand>
        <name>K(+)</name>
        <dbReference type="ChEBI" id="CHEBI:29103"/>
    </ligand>
</feature>
<keyword evidence="8 10" id="KW-0406">Ion transport</keyword>
<evidence type="ECO:0000256" key="7">
    <source>
        <dbReference type="ARBA" id="ARBA00022989"/>
    </source>
</evidence>
<keyword evidence="5 12" id="KW-0812">Transmembrane</keyword>
<dbReference type="OrthoDB" id="9810952at2"/>
<evidence type="ECO:0000256" key="9">
    <source>
        <dbReference type="ARBA" id="ARBA00023136"/>
    </source>
</evidence>
<evidence type="ECO:0000313" key="14">
    <source>
        <dbReference type="Proteomes" id="UP000008320"/>
    </source>
</evidence>
<dbReference type="STRING" id="205920.ECH_1093"/>
<keyword evidence="6 10" id="KW-0630">Potassium</keyword>
<comment type="similarity">
    <text evidence="10">Belongs to the TrkH potassium transport family.</text>
</comment>
<feature type="transmembrane region" description="Helical" evidence="12">
    <location>
        <begin position="174"/>
        <end position="197"/>
    </location>
</feature>
<dbReference type="GO" id="GO:0046872">
    <property type="term" value="F:metal ion binding"/>
    <property type="evidence" value="ECO:0007669"/>
    <property type="project" value="UniProtKB-KW"/>
</dbReference>
<dbReference type="RefSeq" id="WP_011452996.1">
    <property type="nucleotide sequence ID" value="NC_007799.1"/>
</dbReference>
<evidence type="ECO:0000256" key="12">
    <source>
        <dbReference type="SAM" id="Phobius"/>
    </source>
</evidence>
<evidence type="ECO:0000256" key="5">
    <source>
        <dbReference type="ARBA" id="ARBA00022692"/>
    </source>
</evidence>
<comment type="function">
    <text evidence="10">Low-affinity potassium transport system. Interacts with Trk system potassium uptake protein TrkA.</text>
</comment>
<comment type="subcellular location">
    <subcellularLocation>
        <location evidence="10">Cell inner membrane</location>
        <topology evidence="10">Multi-pass membrane protein</topology>
    </subcellularLocation>
    <subcellularLocation>
        <location evidence="1">Cell membrane</location>
        <topology evidence="1">Multi-pass membrane protein</topology>
    </subcellularLocation>
</comment>
<keyword evidence="2 10" id="KW-0813">Transport</keyword>